<evidence type="ECO:0000313" key="3">
    <source>
        <dbReference type="Proteomes" id="UP000033103"/>
    </source>
</evidence>
<dbReference type="KEGG" id="sns:VC03_04710"/>
<dbReference type="InterPro" id="IPR010390">
    <property type="entry name" value="ABC-2_transporter-like"/>
</dbReference>
<reference evidence="2 3" key="1">
    <citation type="journal article" date="2012" name="BMC Genomics">
        <title>Genomic sequence analysis and characterization of Sneathia amnii sp. nov.</title>
        <authorList>
            <consortium name="Vaginal Microbiome Consortium (additional members)"/>
            <person name="Harwich M.D.Jr."/>
            <person name="Serrano M.G."/>
            <person name="Fettweis J.M."/>
            <person name="Alves J.M."/>
            <person name="Reimers M.A."/>
            <person name="Buck G.A."/>
            <person name="Jefferson K.K."/>
        </authorList>
    </citation>
    <scope>NUCLEOTIDE SEQUENCE [LARGE SCALE GENOMIC DNA]</scope>
    <source>
        <strain evidence="2 3">SN35</strain>
    </source>
</reference>
<evidence type="ECO:0008006" key="4">
    <source>
        <dbReference type="Google" id="ProtNLM"/>
    </source>
</evidence>
<protein>
    <recommendedName>
        <fullName evidence="4">ABC transporter permease</fullName>
    </recommendedName>
</protein>
<feature type="transmembrane region" description="Helical" evidence="1">
    <location>
        <begin position="20"/>
        <end position="43"/>
    </location>
</feature>
<dbReference type="HOGENOM" id="CLU_084465_0_1_0"/>
<feature type="transmembrane region" description="Helical" evidence="1">
    <location>
        <begin position="181"/>
        <end position="201"/>
    </location>
</feature>
<dbReference type="EMBL" id="CP011280">
    <property type="protein sequence ID" value="AKC95790.1"/>
    <property type="molecule type" value="Genomic_DNA"/>
</dbReference>
<name>A0A0E3ZBX0_9FUSO</name>
<dbReference type="PATRIC" id="fig|1069640.6.peg.932"/>
<gene>
    <name evidence="2" type="ORF">VC03_04710</name>
</gene>
<feature type="transmembrane region" description="Helical" evidence="1">
    <location>
        <begin position="207"/>
        <end position="226"/>
    </location>
</feature>
<accession>A0A0E3ZBX0</accession>
<evidence type="ECO:0000256" key="1">
    <source>
        <dbReference type="SAM" id="Phobius"/>
    </source>
</evidence>
<feature type="transmembrane region" description="Helical" evidence="1">
    <location>
        <begin position="238"/>
        <end position="259"/>
    </location>
</feature>
<dbReference type="RefSeq" id="WP_046328894.1">
    <property type="nucleotide sequence ID" value="NZ_CP011280.1"/>
</dbReference>
<feature type="transmembrane region" description="Helical" evidence="1">
    <location>
        <begin position="146"/>
        <end position="174"/>
    </location>
</feature>
<dbReference type="Proteomes" id="UP000033103">
    <property type="component" value="Chromosome"/>
</dbReference>
<dbReference type="PANTHER" id="PTHR36832">
    <property type="entry name" value="SLR1174 PROTEIN-RELATED"/>
    <property type="match status" value="1"/>
</dbReference>
<proteinExistence type="predicted"/>
<keyword evidence="1" id="KW-1133">Transmembrane helix</keyword>
<keyword evidence="1" id="KW-0812">Transmembrane</keyword>
<dbReference type="Pfam" id="PF06182">
    <property type="entry name" value="ABC2_membrane_6"/>
    <property type="match status" value="1"/>
</dbReference>
<dbReference type="OrthoDB" id="8582979at2"/>
<keyword evidence="3" id="KW-1185">Reference proteome</keyword>
<organism evidence="2 3">
    <name type="scientific">Sneathia vaginalis</name>
    <dbReference type="NCBI Taxonomy" id="187101"/>
    <lineage>
        <taxon>Bacteria</taxon>
        <taxon>Fusobacteriati</taxon>
        <taxon>Fusobacteriota</taxon>
        <taxon>Fusobacteriia</taxon>
        <taxon>Fusobacteriales</taxon>
        <taxon>Leptotrichiaceae</taxon>
        <taxon>Sneathia</taxon>
    </lineage>
</organism>
<keyword evidence="1" id="KW-0472">Membrane</keyword>
<sequence>MKAMEIYIRSVWKTNLVYRWNFIIGVLANIFHVISMMFIWYVVYRNNGNHLIKGFDFNSLILYTIMSNLTVRMYNSEIEHTIADEVSSGQVVNNFIRPVSYFKRLIGETMGEISFTFLFLIFPVIFGLVCYTLYSKTNFNVTYLSIFFYAITVIFSIILNFMLSFIIGLAAFYLNYIWGFFTLKSTIMALVTGQLFPLTFFPDKVVMILKLTPFYYMNFGPVSILLNQFSPYETYRLICIQILWCVILGILTHLLWLSAQKYLTVNGG</sequence>
<feature type="transmembrane region" description="Helical" evidence="1">
    <location>
        <begin position="113"/>
        <end position="134"/>
    </location>
</feature>
<dbReference type="PANTHER" id="PTHR36832:SF1">
    <property type="entry name" value="SLR1174 PROTEIN"/>
    <property type="match status" value="1"/>
</dbReference>
<evidence type="ECO:0000313" key="2">
    <source>
        <dbReference type="EMBL" id="AKC95790.1"/>
    </source>
</evidence>
<dbReference type="STRING" id="187101.VC03_04710"/>
<dbReference type="AlphaFoldDB" id="A0A0E3ZBX0"/>